<dbReference type="InterPro" id="IPR010022">
    <property type="entry name" value="XkdX"/>
</dbReference>
<gene>
    <name evidence="1" type="ORF">FPS98_13875</name>
</gene>
<organism evidence="1 2">
    <name type="scientific">Brevibacillus brevis</name>
    <name type="common">Bacillus brevis</name>
    <dbReference type="NCBI Taxonomy" id="1393"/>
    <lineage>
        <taxon>Bacteria</taxon>
        <taxon>Bacillati</taxon>
        <taxon>Bacillota</taxon>
        <taxon>Bacilli</taxon>
        <taxon>Bacillales</taxon>
        <taxon>Paenibacillaceae</taxon>
        <taxon>Brevibacillus</taxon>
    </lineage>
</organism>
<dbReference type="AlphaFoldDB" id="A0A517IGW0"/>
<evidence type="ECO:0000313" key="2">
    <source>
        <dbReference type="Proteomes" id="UP000317713"/>
    </source>
</evidence>
<dbReference type="EMBL" id="CP042161">
    <property type="protein sequence ID" value="QDS38121.1"/>
    <property type="molecule type" value="Genomic_DNA"/>
</dbReference>
<evidence type="ECO:0000313" key="1">
    <source>
        <dbReference type="EMBL" id="QDS38121.1"/>
    </source>
</evidence>
<sequence length="55" mass="6474">MDYTKYISLLYRFGEYTAEDVARFVELGKLTPEQYEGITGEKYETSVVEQQEKVQ</sequence>
<dbReference type="Pfam" id="PF09693">
    <property type="entry name" value="Phage_XkdX"/>
    <property type="match status" value="1"/>
</dbReference>
<accession>A0A517IGW0</accession>
<protein>
    <submittedName>
        <fullName evidence="1">XkdX family protein</fullName>
    </submittedName>
</protein>
<proteinExistence type="predicted"/>
<dbReference type="NCBIfam" id="TIGR01669">
    <property type="entry name" value="phage_XkdX"/>
    <property type="match status" value="1"/>
</dbReference>
<dbReference type="Proteomes" id="UP000317713">
    <property type="component" value="Chromosome"/>
</dbReference>
<reference evidence="1 2" key="1">
    <citation type="submission" date="2019-07" db="EMBL/GenBank/DDBJ databases">
        <title>Characterization of Brevibacillus brevis HK544, as a potential biocontrol agent.</title>
        <authorList>
            <person name="Kim H."/>
        </authorList>
    </citation>
    <scope>NUCLEOTIDE SEQUENCE [LARGE SCALE GENOMIC DNA]</scope>
    <source>
        <strain evidence="1 2">HK544</strain>
    </source>
</reference>
<name>A0A517IGW0_BREBE</name>